<dbReference type="Gene3D" id="3.40.50.10540">
    <property type="entry name" value="Crotonobetainyl-coa:carnitine coa-transferase, domain 1"/>
    <property type="match status" value="1"/>
</dbReference>
<dbReference type="InterPro" id="IPR023606">
    <property type="entry name" value="CoA-Trfase_III_dom_1_sf"/>
</dbReference>
<evidence type="ECO:0000313" key="1">
    <source>
        <dbReference type="EMBL" id="OOO04816.1"/>
    </source>
</evidence>
<reference evidence="1 2" key="1">
    <citation type="submission" date="2016-10" db="EMBL/GenBank/DDBJ databases">
        <title>Genome sequencing of Aspergillus oryzae BCC7051.</title>
        <authorList>
            <person name="Thammarongtham C."/>
            <person name="Vorapreeda T."/>
            <person name="Nookaew I."/>
            <person name="Srisuk T."/>
            <person name="Land M."/>
            <person name="Jeennor S."/>
            <person name="Laoteng K."/>
        </authorList>
    </citation>
    <scope>NUCLEOTIDE SEQUENCE [LARGE SCALE GENOMIC DNA]</scope>
    <source>
        <strain evidence="1 2">BCC7051</strain>
    </source>
</reference>
<sequence>MASDYTGQENKKRQSQGLIILQALYPRYSSYSGHDRSLPPTPPLKLTYERLLTANKVVELACIITANATGAALASMGAEVIQGLYYRAAFLFMADKITTDLILDNPSGYARLTQLFEEADAIIQGYHLGLFARRE</sequence>
<name>A0A1S9D7D3_ASPOZ</name>
<dbReference type="SUPFAM" id="SSF89796">
    <property type="entry name" value="CoA-transferase family III (CaiB/BaiF)"/>
    <property type="match status" value="1"/>
</dbReference>
<gene>
    <name evidence="1" type="ORF">OAory_01111530</name>
</gene>
<dbReference type="EMBL" id="MKZY01000010">
    <property type="protein sequence ID" value="OOO04816.1"/>
    <property type="molecule type" value="Genomic_DNA"/>
</dbReference>
<organism evidence="1 2">
    <name type="scientific">Aspergillus oryzae</name>
    <name type="common">Yellow koji mold</name>
    <dbReference type="NCBI Taxonomy" id="5062"/>
    <lineage>
        <taxon>Eukaryota</taxon>
        <taxon>Fungi</taxon>
        <taxon>Dikarya</taxon>
        <taxon>Ascomycota</taxon>
        <taxon>Pezizomycotina</taxon>
        <taxon>Eurotiomycetes</taxon>
        <taxon>Eurotiomycetidae</taxon>
        <taxon>Eurotiales</taxon>
        <taxon>Aspergillaceae</taxon>
        <taxon>Aspergillus</taxon>
        <taxon>Aspergillus subgen. Circumdati</taxon>
    </lineage>
</organism>
<accession>A0A1S9D7D3</accession>
<evidence type="ECO:0000313" key="2">
    <source>
        <dbReference type="Proteomes" id="UP000190312"/>
    </source>
</evidence>
<protein>
    <submittedName>
        <fullName evidence="1">Uncharacterized protein</fullName>
    </submittedName>
</protein>
<comment type="caution">
    <text evidence="1">The sequence shown here is derived from an EMBL/GenBank/DDBJ whole genome shotgun (WGS) entry which is preliminary data.</text>
</comment>
<dbReference type="Proteomes" id="UP000190312">
    <property type="component" value="Unassembled WGS sequence"/>
</dbReference>
<dbReference type="AlphaFoldDB" id="A0A1S9D7D3"/>
<proteinExistence type="predicted"/>